<dbReference type="Proteomes" id="UP001597115">
    <property type="component" value="Unassembled WGS sequence"/>
</dbReference>
<proteinExistence type="predicted"/>
<accession>A0ABW4I5V8</accession>
<reference evidence="2" key="1">
    <citation type="journal article" date="2019" name="Int. J. Syst. Evol. Microbiol.">
        <title>The Global Catalogue of Microorganisms (GCM) 10K type strain sequencing project: providing services to taxonomists for standard genome sequencing and annotation.</title>
        <authorList>
            <consortium name="The Broad Institute Genomics Platform"/>
            <consortium name="The Broad Institute Genome Sequencing Center for Infectious Disease"/>
            <person name="Wu L."/>
            <person name="Ma J."/>
        </authorList>
    </citation>
    <scope>NUCLEOTIDE SEQUENCE [LARGE SCALE GENOMIC DNA]</scope>
    <source>
        <strain evidence="2">CGMCC 1.16275</strain>
    </source>
</reference>
<sequence>MPKSKDDSRRRYVAEPFARAAIVDGLSCYFDFIQEVEAMNADGNLMRIDAVSRCRLTNWTFGWEFKKSHLFKSEFADAMRQAVNYRLSRIIDPRLPAYKDMQLPAIAVFPDWLEGMRLLGAQFRVGTMRQISHDKFSFLMGQSAIWHSSSGWTKNAEGVLFGKRGLGSTRKRDC</sequence>
<name>A0ABW4I5V8_9SPHN</name>
<evidence type="ECO:0000313" key="1">
    <source>
        <dbReference type="EMBL" id="MFD1613344.1"/>
    </source>
</evidence>
<gene>
    <name evidence="1" type="ORF">ACFSCW_16195</name>
</gene>
<keyword evidence="2" id="KW-1185">Reference proteome</keyword>
<dbReference type="RefSeq" id="WP_380891357.1">
    <property type="nucleotide sequence ID" value="NZ_JBHUDY010000003.1"/>
</dbReference>
<comment type="caution">
    <text evidence="1">The sequence shown here is derived from an EMBL/GenBank/DDBJ whole genome shotgun (WGS) entry which is preliminary data.</text>
</comment>
<evidence type="ECO:0000313" key="2">
    <source>
        <dbReference type="Proteomes" id="UP001597115"/>
    </source>
</evidence>
<protein>
    <submittedName>
        <fullName evidence="1">Uncharacterized protein</fullName>
    </submittedName>
</protein>
<organism evidence="1 2">
    <name type="scientific">Sphingomonas tabacisoli</name>
    <dbReference type="NCBI Taxonomy" id="2249466"/>
    <lineage>
        <taxon>Bacteria</taxon>
        <taxon>Pseudomonadati</taxon>
        <taxon>Pseudomonadota</taxon>
        <taxon>Alphaproteobacteria</taxon>
        <taxon>Sphingomonadales</taxon>
        <taxon>Sphingomonadaceae</taxon>
        <taxon>Sphingomonas</taxon>
    </lineage>
</organism>
<dbReference type="EMBL" id="JBHUDY010000003">
    <property type="protein sequence ID" value="MFD1613344.1"/>
    <property type="molecule type" value="Genomic_DNA"/>
</dbReference>